<protein>
    <submittedName>
        <fullName evidence="1">UPF0160 protein-like protein isoform X1</fullName>
    </submittedName>
</protein>
<dbReference type="EMBL" id="BQNB010017418">
    <property type="protein sequence ID" value="GJT62932.1"/>
    <property type="molecule type" value="Genomic_DNA"/>
</dbReference>
<sequence length="184" mass="21003">ALMSMGRAFKNRLRRREVKQSWEFDIVFKIVNEYSVKVNKGVAWYGDVVAKVRQPWWWRRDGVAVVVFSSAAGGGGRKPARAAPDFERSEKELEASNINLEAEMKIDHVLKYVIYQDDRNDKWRVQEVAISPNNFKNIKPLPSHYTDDHLSQLAGISECVFVYSSGFTNLFHDLVLIPAGLGTE</sequence>
<dbReference type="Pfam" id="PF03690">
    <property type="entry name" value="MYG1_exonuc"/>
    <property type="match status" value="1"/>
</dbReference>
<organism evidence="1 2">
    <name type="scientific">Tanacetum coccineum</name>
    <dbReference type="NCBI Taxonomy" id="301880"/>
    <lineage>
        <taxon>Eukaryota</taxon>
        <taxon>Viridiplantae</taxon>
        <taxon>Streptophyta</taxon>
        <taxon>Embryophyta</taxon>
        <taxon>Tracheophyta</taxon>
        <taxon>Spermatophyta</taxon>
        <taxon>Magnoliopsida</taxon>
        <taxon>eudicotyledons</taxon>
        <taxon>Gunneridae</taxon>
        <taxon>Pentapetalae</taxon>
        <taxon>asterids</taxon>
        <taxon>campanulids</taxon>
        <taxon>Asterales</taxon>
        <taxon>Asteraceae</taxon>
        <taxon>Asteroideae</taxon>
        <taxon>Anthemideae</taxon>
        <taxon>Anthemidinae</taxon>
        <taxon>Tanacetum</taxon>
    </lineage>
</organism>
<name>A0ABQ5FK58_9ASTR</name>
<dbReference type="InterPro" id="IPR003226">
    <property type="entry name" value="MYG1_exonuclease"/>
</dbReference>
<comment type="caution">
    <text evidence="1">The sequence shown here is derived from an EMBL/GenBank/DDBJ whole genome shotgun (WGS) entry which is preliminary data.</text>
</comment>
<dbReference type="PANTHER" id="PTHR11215">
    <property type="entry name" value="METAL DEPENDENT HYDROLASE - RELATED"/>
    <property type="match status" value="1"/>
</dbReference>
<evidence type="ECO:0000313" key="1">
    <source>
        <dbReference type="EMBL" id="GJT62932.1"/>
    </source>
</evidence>
<feature type="non-terminal residue" evidence="1">
    <location>
        <position position="1"/>
    </location>
</feature>
<reference evidence="1" key="2">
    <citation type="submission" date="2022-01" db="EMBL/GenBank/DDBJ databases">
        <authorList>
            <person name="Yamashiro T."/>
            <person name="Shiraishi A."/>
            <person name="Satake H."/>
            <person name="Nakayama K."/>
        </authorList>
    </citation>
    <scope>NUCLEOTIDE SEQUENCE</scope>
</reference>
<reference evidence="1" key="1">
    <citation type="journal article" date="2022" name="Int. J. Mol. Sci.">
        <title>Draft Genome of Tanacetum Coccineum: Genomic Comparison of Closely Related Tanacetum-Family Plants.</title>
        <authorList>
            <person name="Yamashiro T."/>
            <person name="Shiraishi A."/>
            <person name="Nakayama K."/>
            <person name="Satake H."/>
        </authorList>
    </citation>
    <scope>NUCLEOTIDE SEQUENCE</scope>
</reference>
<dbReference type="Proteomes" id="UP001151760">
    <property type="component" value="Unassembled WGS sequence"/>
</dbReference>
<keyword evidence="2" id="KW-1185">Reference proteome</keyword>
<accession>A0ABQ5FK58</accession>
<evidence type="ECO:0000313" key="2">
    <source>
        <dbReference type="Proteomes" id="UP001151760"/>
    </source>
</evidence>
<dbReference type="PANTHER" id="PTHR11215:SF3">
    <property type="entry name" value="METAL-DEPENDENT PROTEIN HYDROLASE ISOFORM 1"/>
    <property type="match status" value="1"/>
</dbReference>
<gene>
    <name evidence="1" type="ORF">Tco_1006465</name>
</gene>
<proteinExistence type="predicted"/>